<evidence type="ECO:0000256" key="1">
    <source>
        <dbReference type="ARBA" id="ARBA00005721"/>
    </source>
</evidence>
<organism evidence="3 5">
    <name type="scientific">Xiamenia xianingshaonis</name>
    <dbReference type="NCBI Taxonomy" id="2682776"/>
    <lineage>
        <taxon>Bacteria</taxon>
        <taxon>Bacillati</taxon>
        <taxon>Actinomycetota</taxon>
        <taxon>Coriobacteriia</taxon>
        <taxon>Eggerthellales</taxon>
        <taxon>Eggerthellaceae</taxon>
        <taxon>Xiamenia</taxon>
    </lineage>
</organism>
<dbReference type="InterPro" id="IPR005531">
    <property type="entry name" value="Asp23"/>
</dbReference>
<dbReference type="EMBL" id="WPCR01000001">
    <property type="protein sequence ID" value="NHM13307.1"/>
    <property type="molecule type" value="Genomic_DNA"/>
</dbReference>
<name>A0A9E6MQV4_9ACTN</name>
<reference evidence="2 4" key="1">
    <citation type="submission" date="2019-11" db="EMBL/GenBank/DDBJ databases">
        <title>Eggerthellaceae novel genus isolated from the rectal contents of marmort.</title>
        <authorList>
            <person name="Zhang G."/>
        </authorList>
    </citation>
    <scope>NUCLEOTIDE SEQUENCE [LARGE SCALE GENOMIC DNA]</scope>
    <source>
        <strain evidence="4">zg-886</strain>
        <strain evidence="2">Zg-886</strain>
    </source>
</reference>
<dbReference type="Proteomes" id="UP000636394">
    <property type="component" value="Unassembled WGS sequence"/>
</dbReference>
<evidence type="ECO:0000313" key="2">
    <source>
        <dbReference type="EMBL" id="NHM13307.1"/>
    </source>
</evidence>
<accession>A0A9E6MQV4</accession>
<gene>
    <name evidence="2" type="ORF">GMI68_00725</name>
    <name evidence="3" type="ORF">J7S26_01375</name>
</gene>
<evidence type="ECO:0000313" key="5">
    <source>
        <dbReference type="Proteomes" id="UP000671910"/>
    </source>
</evidence>
<dbReference type="PANTHER" id="PTHR34297">
    <property type="entry name" value="HYPOTHETICAL CYTOSOLIC PROTEIN-RELATED"/>
    <property type="match status" value="1"/>
</dbReference>
<dbReference type="EMBL" id="CP072829">
    <property type="protein sequence ID" value="QTU84611.1"/>
    <property type="molecule type" value="Genomic_DNA"/>
</dbReference>
<dbReference type="KEGG" id="ebz:J7S26_01375"/>
<comment type="similarity">
    <text evidence="1">Belongs to the asp23 family.</text>
</comment>
<evidence type="ECO:0000313" key="4">
    <source>
        <dbReference type="Proteomes" id="UP000636394"/>
    </source>
</evidence>
<protein>
    <submittedName>
        <fullName evidence="3">Asp23/Gls24 family envelope stress response protein</fullName>
    </submittedName>
</protein>
<dbReference type="Pfam" id="PF03780">
    <property type="entry name" value="Asp23"/>
    <property type="match status" value="1"/>
</dbReference>
<proteinExistence type="inferred from homology"/>
<reference evidence="3" key="2">
    <citation type="submission" date="2021-04" db="EMBL/GenBank/DDBJ databases">
        <title>Novel species in family Eggerthellaceae.</title>
        <authorList>
            <person name="Zhang G."/>
        </authorList>
    </citation>
    <scope>NUCLEOTIDE SEQUENCE</scope>
    <source>
        <strain evidence="3">Zg-886</strain>
    </source>
</reference>
<keyword evidence="4" id="KW-1185">Reference proteome</keyword>
<dbReference type="PANTHER" id="PTHR34297:SF1">
    <property type="entry name" value="ASP23_GLS24 FAMILY ENVELOPE STRESS RESPONSE PROTEIN"/>
    <property type="match status" value="1"/>
</dbReference>
<dbReference type="AlphaFoldDB" id="A0A9E6MQV4"/>
<sequence length="115" mass="11736">MTELNLESMALASGVVETIIALAAAEVEGVAAVGSASSSNPFALFASKPSTQGIEVTVNEDEKLDVSVHVDVYYGHVLPDVAANLRAAVSDAVASQVGAEVGSVDVFIDGISFVR</sequence>
<dbReference type="Proteomes" id="UP000671910">
    <property type="component" value="Chromosome"/>
</dbReference>
<evidence type="ECO:0000313" key="3">
    <source>
        <dbReference type="EMBL" id="QTU84611.1"/>
    </source>
</evidence>
<dbReference type="RefSeq" id="WP_166338069.1">
    <property type="nucleotide sequence ID" value="NZ_CP072829.1"/>
</dbReference>